<dbReference type="OrthoDB" id="10378652at2759"/>
<accession>A0A9W7EP73</accession>
<gene>
    <name evidence="2" type="ORF">TrST_g12815</name>
</gene>
<reference evidence="3" key="1">
    <citation type="journal article" date="2023" name="Commun. Biol.">
        <title>Genome analysis of Parmales, the sister group of diatoms, reveals the evolutionary specialization of diatoms from phago-mixotrophs to photoautotrophs.</title>
        <authorList>
            <person name="Ban H."/>
            <person name="Sato S."/>
            <person name="Yoshikawa S."/>
            <person name="Yamada K."/>
            <person name="Nakamura Y."/>
            <person name="Ichinomiya M."/>
            <person name="Sato N."/>
            <person name="Blanc-Mathieu R."/>
            <person name="Endo H."/>
            <person name="Kuwata A."/>
            <person name="Ogata H."/>
        </authorList>
    </citation>
    <scope>NUCLEOTIDE SEQUENCE [LARGE SCALE GENOMIC DNA]</scope>
    <source>
        <strain evidence="3">NIES 3701</strain>
    </source>
</reference>
<evidence type="ECO:0000313" key="3">
    <source>
        <dbReference type="Proteomes" id="UP001165085"/>
    </source>
</evidence>
<sequence length="262" mass="28587">MSPKVKPRPRTSARPAPKRSLTVSDDGLFKPLFDSPARIPPPPSREPSPEATEPNLVAPLSPPHVKQSISSDLFEESVIEFLSAEKFQPSKISKKGKVRKAKSTTTATLQSETLDGATPVNLAPYRILLLVGFFLFMLPSLARTIIVNGGYSAPEGHLYIYDRTHTLMSLAEDGWELKKTRLDGHYKVKDSGSGKCLSLGKKGTATLKRCFVARAWKMTGDGNLVTKKGKSVEALNVALSIPGWGAKINIESFDEAWELLGN</sequence>
<evidence type="ECO:0000313" key="2">
    <source>
        <dbReference type="EMBL" id="GMH84950.1"/>
    </source>
</evidence>
<organism evidence="2 3">
    <name type="scientific">Triparma strigata</name>
    <dbReference type="NCBI Taxonomy" id="1606541"/>
    <lineage>
        <taxon>Eukaryota</taxon>
        <taxon>Sar</taxon>
        <taxon>Stramenopiles</taxon>
        <taxon>Ochrophyta</taxon>
        <taxon>Bolidophyceae</taxon>
        <taxon>Parmales</taxon>
        <taxon>Triparmaceae</taxon>
        <taxon>Triparma</taxon>
    </lineage>
</organism>
<dbReference type="AlphaFoldDB" id="A0A9W7EP73"/>
<dbReference type="EMBL" id="BRXY01000298">
    <property type="protein sequence ID" value="GMH84950.1"/>
    <property type="molecule type" value="Genomic_DNA"/>
</dbReference>
<feature type="compositionally biased region" description="Basic residues" evidence="1">
    <location>
        <begin position="1"/>
        <end position="11"/>
    </location>
</feature>
<keyword evidence="3" id="KW-1185">Reference proteome</keyword>
<comment type="caution">
    <text evidence="2">The sequence shown here is derived from an EMBL/GenBank/DDBJ whole genome shotgun (WGS) entry which is preliminary data.</text>
</comment>
<evidence type="ECO:0000256" key="1">
    <source>
        <dbReference type="SAM" id="MobiDB-lite"/>
    </source>
</evidence>
<protein>
    <submittedName>
        <fullName evidence="2">Uncharacterized protein</fullName>
    </submittedName>
</protein>
<dbReference type="Proteomes" id="UP001165085">
    <property type="component" value="Unassembled WGS sequence"/>
</dbReference>
<name>A0A9W7EP73_9STRA</name>
<feature type="region of interest" description="Disordered" evidence="1">
    <location>
        <begin position="1"/>
        <end position="63"/>
    </location>
</feature>
<proteinExistence type="predicted"/>